<protein>
    <submittedName>
        <fullName evidence="1">Uncharacterized protein</fullName>
    </submittedName>
</protein>
<keyword evidence="2" id="KW-1185">Reference proteome</keyword>
<gene>
    <name evidence="1" type="ORF">NDU88_005633</name>
</gene>
<evidence type="ECO:0000313" key="2">
    <source>
        <dbReference type="Proteomes" id="UP001066276"/>
    </source>
</evidence>
<comment type="caution">
    <text evidence="1">The sequence shown here is derived from an EMBL/GenBank/DDBJ whole genome shotgun (WGS) entry which is preliminary data.</text>
</comment>
<dbReference type="EMBL" id="JANPWB010000014">
    <property type="protein sequence ID" value="KAJ1100551.1"/>
    <property type="molecule type" value="Genomic_DNA"/>
</dbReference>
<evidence type="ECO:0000313" key="1">
    <source>
        <dbReference type="EMBL" id="KAJ1100551.1"/>
    </source>
</evidence>
<accession>A0AAV7M9X4</accession>
<organism evidence="1 2">
    <name type="scientific">Pleurodeles waltl</name>
    <name type="common">Iberian ribbed newt</name>
    <dbReference type="NCBI Taxonomy" id="8319"/>
    <lineage>
        <taxon>Eukaryota</taxon>
        <taxon>Metazoa</taxon>
        <taxon>Chordata</taxon>
        <taxon>Craniata</taxon>
        <taxon>Vertebrata</taxon>
        <taxon>Euteleostomi</taxon>
        <taxon>Amphibia</taxon>
        <taxon>Batrachia</taxon>
        <taxon>Caudata</taxon>
        <taxon>Salamandroidea</taxon>
        <taxon>Salamandridae</taxon>
        <taxon>Pleurodelinae</taxon>
        <taxon>Pleurodeles</taxon>
    </lineage>
</organism>
<sequence length="180" mass="20005">MPGGKSSGRHCHQLLFSEAIATPRPMAAPVTPPSSAVQLADPRPSDATDRILQEITAVGRRLEAMDLKISDLSAASTSIWADIARFQVTVTDLDQCLTTIEDHIVALPVWGAEIQSLWAKITHLEDRTRRDNVRFFGIPEHKEGSDVKAFLKNVLPDLTALIFLSRWSFKELTELVFCIK</sequence>
<proteinExistence type="predicted"/>
<name>A0AAV7M9X4_PLEWA</name>
<dbReference type="Proteomes" id="UP001066276">
    <property type="component" value="Chromosome 10"/>
</dbReference>
<reference evidence="1" key="1">
    <citation type="journal article" date="2022" name="bioRxiv">
        <title>Sequencing and chromosome-scale assembly of the giantPleurodeles waltlgenome.</title>
        <authorList>
            <person name="Brown T."/>
            <person name="Elewa A."/>
            <person name="Iarovenko S."/>
            <person name="Subramanian E."/>
            <person name="Araus A.J."/>
            <person name="Petzold A."/>
            <person name="Susuki M."/>
            <person name="Suzuki K.-i.T."/>
            <person name="Hayashi T."/>
            <person name="Toyoda A."/>
            <person name="Oliveira C."/>
            <person name="Osipova E."/>
            <person name="Leigh N.D."/>
            <person name="Simon A."/>
            <person name="Yun M.H."/>
        </authorList>
    </citation>
    <scope>NUCLEOTIDE SEQUENCE</scope>
    <source>
        <strain evidence="1">20211129_DDA</strain>
        <tissue evidence="1">Liver</tissue>
    </source>
</reference>
<dbReference type="AlphaFoldDB" id="A0AAV7M9X4"/>